<dbReference type="GO" id="GO:0071972">
    <property type="term" value="F:peptidoglycan L,D-transpeptidase activity"/>
    <property type="evidence" value="ECO:0007669"/>
    <property type="project" value="TreeGrafter"/>
</dbReference>
<evidence type="ECO:0000313" key="10">
    <source>
        <dbReference type="Proteomes" id="UP000289794"/>
    </source>
</evidence>
<feature type="transmembrane region" description="Helical" evidence="7">
    <location>
        <begin position="34"/>
        <end position="57"/>
    </location>
</feature>
<protein>
    <recommendedName>
        <fullName evidence="8">L,D-TPase catalytic domain-containing protein</fullName>
    </recommendedName>
</protein>
<evidence type="ECO:0000256" key="4">
    <source>
        <dbReference type="ARBA" id="ARBA00022984"/>
    </source>
</evidence>
<dbReference type="SUPFAM" id="SSF143985">
    <property type="entry name" value="L,D-transpeptidase pre-catalytic domain-like"/>
    <property type="match status" value="1"/>
</dbReference>
<dbReference type="UniPathway" id="UPA00219"/>
<dbReference type="InterPro" id="IPR038054">
    <property type="entry name" value="LD_TPept-like_central_sf"/>
</dbReference>
<dbReference type="PANTHER" id="PTHR30582:SF33">
    <property type="entry name" value="EXPORTED PROTEIN"/>
    <property type="match status" value="1"/>
</dbReference>
<dbReference type="GO" id="GO:0008360">
    <property type="term" value="P:regulation of cell shape"/>
    <property type="evidence" value="ECO:0007669"/>
    <property type="project" value="UniProtKB-UniRule"/>
</dbReference>
<dbReference type="GO" id="GO:0005576">
    <property type="term" value="C:extracellular region"/>
    <property type="evidence" value="ECO:0007669"/>
    <property type="project" value="TreeGrafter"/>
</dbReference>
<dbReference type="GO" id="GO:0016740">
    <property type="term" value="F:transferase activity"/>
    <property type="evidence" value="ECO:0007669"/>
    <property type="project" value="UniProtKB-KW"/>
</dbReference>
<feature type="active site" description="Proton donor/acceptor" evidence="6">
    <location>
        <position position="446"/>
    </location>
</feature>
<evidence type="ECO:0000256" key="7">
    <source>
        <dbReference type="SAM" id="Phobius"/>
    </source>
</evidence>
<dbReference type="Gene3D" id="2.40.440.10">
    <property type="entry name" value="L,D-transpeptidase catalytic domain-like"/>
    <property type="match status" value="1"/>
</dbReference>
<feature type="active site" description="Nucleophile" evidence="6">
    <location>
        <position position="467"/>
    </location>
</feature>
<dbReference type="Proteomes" id="UP000289794">
    <property type="component" value="Chromosome"/>
</dbReference>
<dbReference type="GO" id="GO:0018104">
    <property type="term" value="P:peptidoglycan-protein cross-linking"/>
    <property type="evidence" value="ECO:0007669"/>
    <property type="project" value="TreeGrafter"/>
</dbReference>
<dbReference type="EMBL" id="CP035945">
    <property type="protein sequence ID" value="QBE99090.1"/>
    <property type="molecule type" value="Genomic_DNA"/>
</dbReference>
<evidence type="ECO:0000256" key="3">
    <source>
        <dbReference type="ARBA" id="ARBA00022960"/>
    </source>
</evidence>
<dbReference type="InterPro" id="IPR038063">
    <property type="entry name" value="Transpep_catalytic_dom"/>
</dbReference>
<sequence length="491" mass="55144">MRLIIKGVKMSKKTNEKKKTEKKNKGKSKVVKRILIALLIILLLAVVGIYFAVGYYYQDKFYSGTTINGYDCSEKSVDYIKEIIKKEAETYSLTIKERDNKQDVIQAADIKLTYKDDGELEKLLKDQNSWLWIFSLAKDKNYEVSLDNSYDEASLDTFITSLPCLVPENMTAPQDAYLEDTGEAYQIVAEVEGNTLDQEKTVKAIKDAVNGRKAEVSLEEAQCYQAPAVRQDDAALTQERDKLNALTTMQIVLDFGHGQETISRDLLKSWLKQDEAGSYYFDEPTVKQYIIDLSTVYNTKGKARDFITTGGSTVHLTGGDYGWQLWQDKTTESLMEVLNAGQSTTMEVTWLYKAQKHDGNEIDGTYVEISISQQHMWFYKNGSLVVDTPVVTGNPNTGHATPAGGVWNLKDKRSPFTLVGKKPDGSIDYEEPVTYWLPFNGGVGIHDLVKRDAFGGDIYLSNGSHGCVNTPIDAVQMIYDNIEINTPIVVY</sequence>
<dbReference type="CDD" id="cd16913">
    <property type="entry name" value="YkuD_like"/>
    <property type="match status" value="1"/>
</dbReference>
<dbReference type="SUPFAM" id="SSF141523">
    <property type="entry name" value="L,D-transpeptidase catalytic domain-like"/>
    <property type="match status" value="1"/>
</dbReference>
<keyword evidence="2" id="KW-0808">Transferase</keyword>
<accession>A0A4P6M5N5</accession>
<evidence type="ECO:0000256" key="5">
    <source>
        <dbReference type="ARBA" id="ARBA00023316"/>
    </source>
</evidence>
<evidence type="ECO:0000259" key="8">
    <source>
        <dbReference type="PROSITE" id="PS52029"/>
    </source>
</evidence>
<dbReference type="KEGG" id="bpro:PMF13cell1_04663"/>
<dbReference type="Gene3D" id="3.10.20.800">
    <property type="match status" value="1"/>
</dbReference>
<dbReference type="GO" id="GO:0071555">
    <property type="term" value="P:cell wall organization"/>
    <property type="evidence" value="ECO:0007669"/>
    <property type="project" value="UniProtKB-UniRule"/>
</dbReference>
<keyword evidence="5 6" id="KW-0961">Cell wall biogenesis/degradation</keyword>
<feature type="domain" description="L,D-TPase catalytic" evidence="8">
    <location>
        <begin position="365"/>
        <end position="491"/>
    </location>
</feature>
<evidence type="ECO:0000256" key="2">
    <source>
        <dbReference type="ARBA" id="ARBA00022679"/>
    </source>
</evidence>
<evidence type="ECO:0000256" key="6">
    <source>
        <dbReference type="PROSITE-ProRule" id="PRU01373"/>
    </source>
</evidence>
<keyword evidence="7" id="KW-0812">Transmembrane</keyword>
<name>A0A4P6M5N5_9FIRM</name>
<dbReference type="Pfam" id="PF03734">
    <property type="entry name" value="YkuD"/>
    <property type="match status" value="1"/>
</dbReference>
<keyword evidence="7" id="KW-0472">Membrane</keyword>
<keyword evidence="4 6" id="KW-0573">Peptidoglycan synthesis</keyword>
<keyword evidence="7" id="KW-1133">Transmembrane helix</keyword>
<dbReference type="Pfam" id="PF12229">
    <property type="entry name" value="PG_binding_4"/>
    <property type="match status" value="2"/>
</dbReference>
<dbReference type="AlphaFoldDB" id="A0A4P6M5N5"/>
<organism evidence="9 10">
    <name type="scientific">Blautia producta</name>
    <dbReference type="NCBI Taxonomy" id="33035"/>
    <lineage>
        <taxon>Bacteria</taxon>
        <taxon>Bacillati</taxon>
        <taxon>Bacillota</taxon>
        <taxon>Clostridia</taxon>
        <taxon>Lachnospirales</taxon>
        <taxon>Lachnospiraceae</taxon>
        <taxon>Blautia</taxon>
    </lineage>
</organism>
<comment type="pathway">
    <text evidence="1 6">Cell wall biogenesis; peptidoglycan biosynthesis.</text>
</comment>
<evidence type="ECO:0000313" key="9">
    <source>
        <dbReference type="EMBL" id="QBE99090.1"/>
    </source>
</evidence>
<dbReference type="InterPro" id="IPR005490">
    <property type="entry name" value="LD_TPept_cat_dom"/>
</dbReference>
<proteinExistence type="predicted"/>
<reference evidence="9 10" key="1">
    <citation type="submission" date="2019-01" db="EMBL/GenBank/DDBJ databases">
        <title>PMF-metabolizing Aryl O-demethylase.</title>
        <authorList>
            <person name="Kim M."/>
        </authorList>
    </citation>
    <scope>NUCLEOTIDE SEQUENCE [LARGE SCALE GENOMIC DNA]</scope>
    <source>
        <strain evidence="9 10">PMF1</strain>
    </source>
</reference>
<evidence type="ECO:0000256" key="1">
    <source>
        <dbReference type="ARBA" id="ARBA00004752"/>
    </source>
</evidence>
<gene>
    <name evidence="9" type="ORF">PMF13cell1_04663</name>
</gene>
<dbReference type="PROSITE" id="PS52029">
    <property type="entry name" value="LD_TPASE"/>
    <property type="match status" value="1"/>
</dbReference>
<dbReference type="InterPro" id="IPR022029">
    <property type="entry name" value="YoaR-like_PG-bd"/>
</dbReference>
<dbReference type="InterPro" id="IPR050979">
    <property type="entry name" value="LD-transpeptidase"/>
</dbReference>
<dbReference type="PANTHER" id="PTHR30582">
    <property type="entry name" value="L,D-TRANSPEPTIDASE"/>
    <property type="match status" value="1"/>
</dbReference>
<keyword evidence="3 6" id="KW-0133">Cell shape</keyword>